<comment type="caution">
    <text evidence="1">The sequence shown here is derived from an EMBL/GenBank/DDBJ whole genome shotgun (WGS) entry which is preliminary data.</text>
</comment>
<dbReference type="EMBL" id="BKCJ011869306">
    <property type="protein sequence ID" value="GFD59790.1"/>
    <property type="molecule type" value="Genomic_DNA"/>
</dbReference>
<gene>
    <name evidence="1" type="ORF">Tci_931759</name>
</gene>
<name>A0A699XNG4_TANCI</name>
<evidence type="ECO:0000313" key="1">
    <source>
        <dbReference type="EMBL" id="GFD59790.1"/>
    </source>
</evidence>
<organism evidence="1">
    <name type="scientific">Tanacetum cinerariifolium</name>
    <name type="common">Dalmatian daisy</name>
    <name type="synonym">Chrysanthemum cinerariifolium</name>
    <dbReference type="NCBI Taxonomy" id="118510"/>
    <lineage>
        <taxon>Eukaryota</taxon>
        <taxon>Viridiplantae</taxon>
        <taxon>Streptophyta</taxon>
        <taxon>Embryophyta</taxon>
        <taxon>Tracheophyta</taxon>
        <taxon>Spermatophyta</taxon>
        <taxon>Magnoliopsida</taxon>
        <taxon>eudicotyledons</taxon>
        <taxon>Gunneridae</taxon>
        <taxon>Pentapetalae</taxon>
        <taxon>asterids</taxon>
        <taxon>campanulids</taxon>
        <taxon>Asterales</taxon>
        <taxon>Asteraceae</taxon>
        <taxon>Asteroideae</taxon>
        <taxon>Anthemideae</taxon>
        <taxon>Anthemidinae</taxon>
        <taxon>Tanacetum</taxon>
    </lineage>
</organism>
<proteinExistence type="predicted"/>
<feature type="non-terminal residue" evidence="1">
    <location>
        <position position="46"/>
    </location>
</feature>
<dbReference type="AlphaFoldDB" id="A0A699XNG4"/>
<protein>
    <submittedName>
        <fullName evidence="1">Uncharacterized protein</fullName>
    </submittedName>
</protein>
<sequence>MSSLRLKPSFSEAKATALVTPVVRASFRPVLASASVRGATGAGAGV</sequence>
<reference evidence="1" key="1">
    <citation type="journal article" date="2019" name="Sci. Rep.">
        <title>Draft genome of Tanacetum cinerariifolium, the natural source of mosquito coil.</title>
        <authorList>
            <person name="Yamashiro T."/>
            <person name="Shiraishi A."/>
            <person name="Satake H."/>
            <person name="Nakayama K."/>
        </authorList>
    </citation>
    <scope>NUCLEOTIDE SEQUENCE</scope>
</reference>
<accession>A0A699XNG4</accession>